<sequence length="281" mass="32411">MYYLKVAICCAILATAYSHREYKEPPLDVTKAMSEFLQLHQSHYDERLRMCEDTIDNFRRAFSKDIQAVKVQSELLQAKVEEAWAWIRPYEKIDSWHRQCVANYSAVLPSVSQLRASMNTCGVEVYLDGIISSARNSCNNIKRYSTYILTNHKNTCERNHRKSQLGFNTCLKKAVIPLDVEVAKSWNDFQRLIGEAESNARNRIRTSRQCAFNTIFTTSYNIGITRRLVVDCIANEHICGRSSCSARCPHQMYVGVKDGDFKDLTIRNPNRDLGCLELRFK</sequence>
<reference evidence="1" key="1">
    <citation type="submission" date="2025-05" db="UniProtKB">
        <authorList>
            <consortium name="RefSeq"/>
        </authorList>
    </citation>
    <scope>NUCLEOTIDE SEQUENCE [LARGE SCALE GENOMIC DNA]</scope>
    <source>
        <strain evidence="1">14028-0561.14</strain>
    </source>
</reference>
<protein>
    <submittedName>
        <fullName evidence="2">Uncharacterized protein</fullName>
    </submittedName>
</protein>
<name>A0A6P4IQK9_DROKI</name>
<dbReference type="RefSeq" id="XP_017031232.1">
    <property type="nucleotide sequence ID" value="XM_017175743.2"/>
</dbReference>
<reference evidence="2" key="2">
    <citation type="submission" date="2025-08" db="UniProtKB">
        <authorList>
            <consortium name="RefSeq"/>
        </authorList>
    </citation>
    <scope>IDENTIFICATION</scope>
    <source>
        <strain evidence="2">14028-0561.14</strain>
        <tissue evidence="2">Whole fly</tissue>
    </source>
</reference>
<dbReference type="AlphaFoldDB" id="A0A6P4IQK9"/>
<keyword evidence="1" id="KW-1185">Reference proteome</keyword>
<dbReference type="GeneID" id="108080840"/>
<gene>
    <name evidence="2" type="primary">LOC108080840</name>
</gene>
<proteinExistence type="predicted"/>
<evidence type="ECO:0000313" key="2">
    <source>
        <dbReference type="RefSeq" id="XP_017031232.1"/>
    </source>
</evidence>
<accession>A0A6P4IQK9</accession>
<dbReference type="Proteomes" id="UP001652661">
    <property type="component" value="Chromosome 2L"/>
</dbReference>
<organism evidence="1 2">
    <name type="scientific">Drosophila kikkawai</name>
    <name type="common">Fruit fly</name>
    <dbReference type="NCBI Taxonomy" id="30033"/>
    <lineage>
        <taxon>Eukaryota</taxon>
        <taxon>Metazoa</taxon>
        <taxon>Ecdysozoa</taxon>
        <taxon>Arthropoda</taxon>
        <taxon>Hexapoda</taxon>
        <taxon>Insecta</taxon>
        <taxon>Pterygota</taxon>
        <taxon>Neoptera</taxon>
        <taxon>Endopterygota</taxon>
        <taxon>Diptera</taxon>
        <taxon>Brachycera</taxon>
        <taxon>Muscomorpha</taxon>
        <taxon>Ephydroidea</taxon>
        <taxon>Drosophilidae</taxon>
        <taxon>Drosophila</taxon>
        <taxon>Sophophora</taxon>
    </lineage>
</organism>
<dbReference type="OrthoDB" id="7999179at2759"/>
<evidence type="ECO:0000313" key="1">
    <source>
        <dbReference type="Proteomes" id="UP001652661"/>
    </source>
</evidence>